<dbReference type="SUPFAM" id="SSF101327">
    <property type="entry name" value="YgfB-like"/>
    <property type="match status" value="1"/>
</dbReference>
<gene>
    <name evidence="2" type="ORF">C3942_18655</name>
</gene>
<evidence type="ECO:0000313" key="3">
    <source>
        <dbReference type="Proteomes" id="UP000238220"/>
    </source>
</evidence>
<organism evidence="2 3">
    <name type="scientific">Solimonas fluminis</name>
    <dbReference type="NCBI Taxonomy" id="2086571"/>
    <lineage>
        <taxon>Bacteria</taxon>
        <taxon>Pseudomonadati</taxon>
        <taxon>Pseudomonadota</taxon>
        <taxon>Gammaproteobacteria</taxon>
        <taxon>Nevskiales</taxon>
        <taxon>Nevskiaceae</taxon>
        <taxon>Solimonas</taxon>
    </lineage>
</organism>
<accession>A0A2S5TBW4</accession>
<protein>
    <recommendedName>
        <fullName evidence="4">YecA family protein</fullName>
    </recommendedName>
</protein>
<evidence type="ECO:0000313" key="2">
    <source>
        <dbReference type="EMBL" id="PPE72337.1"/>
    </source>
</evidence>
<dbReference type="Proteomes" id="UP000238220">
    <property type="component" value="Unassembled WGS sequence"/>
</dbReference>
<name>A0A2S5TBW4_9GAMM</name>
<proteinExistence type="inferred from homology"/>
<dbReference type="Gene3D" id="1.20.120.740">
    <property type="entry name" value="YgfB uncharacterised protein family UPF0149, PF03695"/>
    <property type="match status" value="1"/>
</dbReference>
<evidence type="ECO:0008006" key="4">
    <source>
        <dbReference type="Google" id="ProtNLM"/>
    </source>
</evidence>
<dbReference type="OrthoDB" id="9783391at2"/>
<reference evidence="2 3" key="1">
    <citation type="submission" date="2018-02" db="EMBL/GenBank/DDBJ databases">
        <title>Genome sequencing of Solimonas sp. HR-BB.</title>
        <authorList>
            <person name="Lee Y."/>
            <person name="Jeon C.O."/>
        </authorList>
    </citation>
    <scope>NUCLEOTIDE SEQUENCE [LARGE SCALE GENOMIC DNA]</scope>
    <source>
        <strain evidence="2 3">HR-BB</strain>
    </source>
</reference>
<dbReference type="PANTHER" id="PTHR37528">
    <property type="entry name" value="UPF0149 PROTEIN YGFB"/>
    <property type="match status" value="1"/>
</dbReference>
<dbReference type="PANTHER" id="PTHR37528:SF1">
    <property type="entry name" value="UPF0149 PROTEIN YGFB"/>
    <property type="match status" value="1"/>
</dbReference>
<dbReference type="InterPro" id="IPR011978">
    <property type="entry name" value="YgfB-like"/>
</dbReference>
<keyword evidence="3" id="KW-1185">Reference proteome</keyword>
<dbReference type="GO" id="GO:0005829">
    <property type="term" value="C:cytosol"/>
    <property type="evidence" value="ECO:0007669"/>
    <property type="project" value="TreeGrafter"/>
</dbReference>
<sequence>MQDSVSYEALSDTFARIGSRESPAGYHGTLCGTLCVRAPEDINLARLLDAGDEEQALRPDGQAQAELRRLCDQALRSLQDEDMGFAPLLPDDEAALAPRVQELASWCEGFLYGLASRPGLDLKKCSEEVREVLRDFSQFTQASLGDEEDLELEEGAYTELVEYVRVGAQLVFMEFRARPLPDPSESRQLH</sequence>
<dbReference type="RefSeq" id="WP_104231886.1">
    <property type="nucleotide sequence ID" value="NZ_PSNW01000013.1"/>
</dbReference>
<evidence type="ECO:0000256" key="1">
    <source>
        <dbReference type="ARBA" id="ARBA00038308"/>
    </source>
</evidence>
<comment type="caution">
    <text evidence="2">The sequence shown here is derived from an EMBL/GenBank/DDBJ whole genome shotgun (WGS) entry which is preliminary data.</text>
</comment>
<dbReference type="Pfam" id="PF03695">
    <property type="entry name" value="UPF0149"/>
    <property type="match status" value="1"/>
</dbReference>
<dbReference type="InterPro" id="IPR036255">
    <property type="entry name" value="YgfB-like_sf"/>
</dbReference>
<comment type="similarity">
    <text evidence="1">Belongs to the UPF0149 family.</text>
</comment>
<dbReference type="EMBL" id="PSNW01000013">
    <property type="protein sequence ID" value="PPE72337.1"/>
    <property type="molecule type" value="Genomic_DNA"/>
</dbReference>
<dbReference type="AlphaFoldDB" id="A0A2S5TBW4"/>